<reference evidence="3 4" key="1">
    <citation type="submission" date="2019-04" db="EMBL/GenBank/DDBJ databases">
        <title>Microbes associate with the intestines of laboratory mice.</title>
        <authorList>
            <person name="Navarre W."/>
            <person name="Wong E."/>
            <person name="Huang K."/>
            <person name="Tropini C."/>
            <person name="Ng K."/>
            <person name="Yu B."/>
        </authorList>
    </citation>
    <scope>NUCLEOTIDE SEQUENCE [LARGE SCALE GENOMIC DNA]</scope>
    <source>
        <strain evidence="3 4">NM62_B4-13</strain>
    </source>
</reference>
<gene>
    <name evidence="3" type="ORF">E5352_07475</name>
</gene>
<dbReference type="Proteomes" id="UP000306631">
    <property type="component" value="Unassembled WGS sequence"/>
</dbReference>
<name>A0A4S2D1G6_STEMA</name>
<proteinExistence type="predicted"/>
<dbReference type="AlphaFoldDB" id="A0A4S2D1G6"/>
<evidence type="ECO:0000313" key="4">
    <source>
        <dbReference type="Proteomes" id="UP000306631"/>
    </source>
</evidence>
<dbReference type="RefSeq" id="WP_136004255.1">
    <property type="nucleotide sequence ID" value="NZ_SRYW01000005.1"/>
</dbReference>
<evidence type="ECO:0008006" key="5">
    <source>
        <dbReference type="Google" id="ProtNLM"/>
    </source>
</evidence>
<protein>
    <recommendedName>
        <fullName evidence="5">Secreted protein</fullName>
    </recommendedName>
</protein>
<sequence length="93" mass="9715">MIRRRSVPLLALSLLASLAVPAALCAPATPLRITLRVVEACRLPSGPATDACQAAHQRSDDGTPPPAQVQALAPADETAPPGPERAWPPTFIF</sequence>
<accession>A0A4S2D1G6</accession>
<evidence type="ECO:0000313" key="3">
    <source>
        <dbReference type="EMBL" id="TGY34835.1"/>
    </source>
</evidence>
<feature type="chain" id="PRO_5020849588" description="Secreted protein" evidence="2">
    <location>
        <begin position="23"/>
        <end position="93"/>
    </location>
</feature>
<feature type="region of interest" description="Disordered" evidence="1">
    <location>
        <begin position="48"/>
        <end position="93"/>
    </location>
</feature>
<dbReference type="EMBL" id="SRYW01000005">
    <property type="protein sequence ID" value="TGY34835.1"/>
    <property type="molecule type" value="Genomic_DNA"/>
</dbReference>
<organism evidence="3 4">
    <name type="scientific">Stenotrophomonas maltophilia</name>
    <name type="common">Pseudomonas maltophilia</name>
    <name type="synonym">Xanthomonas maltophilia</name>
    <dbReference type="NCBI Taxonomy" id="40324"/>
    <lineage>
        <taxon>Bacteria</taxon>
        <taxon>Pseudomonadati</taxon>
        <taxon>Pseudomonadota</taxon>
        <taxon>Gammaproteobacteria</taxon>
        <taxon>Lysobacterales</taxon>
        <taxon>Lysobacteraceae</taxon>
        <taxon>Stenotrophomonas</taxon>
        <taxon>Stenotrophomonas maltophilia group</taxon>
    </lineage>
</organism>
<comment type="caution">
    <text evidence="3">The sequence shown here is derived from an EMBL/GenBank/DDBJ whole genome shotgun (WGS) entry which is preliminary data.</text>
</comment>
<keyword evidence="2" id="KW-0732">Signal</keyword>
<evidence type="ECO:0000256" key="1">
    <source>
        <dbReference type="SAM" id="MobiDB-lite"/>
    </source>
</evidence>
<feature type="signal peptide" evidence="2">
    <location>
        <begin position="1"/>
        <end position="22"/>
    </location>
</feature>
<evidence type="ECO:0000256" key="2">
    <source>
        <dbReference type="SAM" id="SignalP"/>
    </source>
</evidence>